<dbReference type="InterPro" id="IPR019831">
    <property type="entry name" value="Mn/Fe_SOD_N"/>
</dbReference>
<dbReference type="FunFam" id="3.55.40.20:FF:000004">
    <property type="entry name" value="Superoxide dismutase [Fe]"/>
    <property type="match status" value="1"/>
</dbReference>
<evidence type="ECO:0000256" key="4">
    <source>
        <dbReference type="ARBA" id="ARBA00023002"/>
    </source>
</evidence>
<comment type="similarity">
    <text evidence="1 6">Belongs to the iron/manganese superoxide dismutase family.</text>
</comment>
<dbReference type="InterPro" id="IPR019833">
    <property type="entry name" value="Mn/Fe_SOD_BS"/>
</dbReference>
<sequence>MQFSLPPLNFKYDALEPFLDKKTMELHYSKHHQTYVNNLNDSLKKHPQITLSLREMLTDLSLVPQDIRQTCRNNGGGHLNHSFFWNILKLNHGQGPQGILKDLINRDFGSLETFKNNFANTAKTIFGSGWAWLILNRKGRLEITSTFNQDVVFNQGEPLLALDVWEHAYYLSYQNRRVDYIEAFFNVIDWNQVETNLKNHYNE</sequence>
<reference evidence="9 10" key="1">
    <citation type="journal article" date="2008" name="J. Bacteriol.">
        <title>Comparative genome analysis of 'Candidatus Phytoplasma australiense' (subgroup tuf-Australia I; rp-A) and 'Ca. Phytoplasma asteris' strains OY-M and AY-WB.</title>
        <authorList>
            <person name="Tran-Nguyen L.T."/>
            <person name="Kube M."/>
            <person name="Schneider B."/>
            <person name="Reinhardt R."/>
            <person name="Gibb K.S."/>
        </authorList>
    </citation>
    <scope>NUCLEOTIDE SEQUENCE [LARGE SCALE GENOMIC DNA]</scope>
</reference>
<gene>
    <name evidence="9" type="primary">sodA</name>
    <name evidence="9" type="ordered locus">PA0836</name>
</gene>
<dbReference type="GO" id="GO:0005737">
    <property type="term" value="C:cytoplasm"/>
    <property type="evidence" value="ECO:0007669"/>
    <property type="project" value="TreeGrafter"/>
</dbReference>
<dbReference type="SMR" id="B1VB47"/>
<dbReference type="KEGG" id="pal:PA0836"/>
<evidence type="ECO:0000256" key="6">
    <source>
        <dbReference type="RuleBase" id="RU000414"/>
    </source>
</evidence>
<dbReference type="STRING" id="59748.PA0836"/>
<dbReference type="PROSITE" id="PS00088">
    <property type="entry name" value="SOD_MN"/>
    <property type="match status" value="1"/>
</dbReference>
<keyword evidence="3 5" id="KW-0479">Metal-binding</keyword>
<evidence type="ECO:0000313" key="10">
    <source>
        <dbReference type="Proteomes" id="UP000008323"/>
    </source>
</evidence>
<dbReference type="Pfam" id="PF02777">
    <property type="entry name" value="Sod_Fe_C"/>
    <property type="match status" value="1"/>
</dbReference>
<dbReference type="InterPro" id="IPR036314">
    <property type="entry name" value="SOD_C_sf"/>
</dbReference>
<protein>
    <recommendedName>
        <fullName evidence="2 6">Superoxide dismutase</fullName>
        <ecNumber evidence="2 6">1.15.1.1</ecNumber>
    </recommendedName>
</protein>
<accession>B1VB47</accession>
<evidence type="ECO:0000256" key="3">
    <source>
        <dbReference type="ARBA" id="ARBA00022723"/>
    </source>
</evidence>
<dbReference type="EMBL" id="AM422018">
    <property type="protein sequence ID" value="CAM12170.1"/>
    <property type="molecule type" value="Genomic_DNA"/>
</dbReference>
<dbReference type="Proteomes" id="UP000008323">
    <property type="component" value="Chromosome"/>
</dbReference>
<dbReference type="EC" id="1.15.1.1" evidence="2 6"/>
<feature type="binding site" evidence="5">
    <location>
        <position position="27"/>
    </location>
    <ligand>
        <name>Mn(2+)</name>
        <dbReference type="ChEBI" id="CHEBI:29035"/>
    </ligand>
</feature>
<evidence type="ECO:0000256" key="5">
    <source>
        <dbReference type="PIRSR" id="PIRSR000349-1"/>
    </source>
</evidence>
<dbReference type="GO" id="GO:0046872">
    <property type="term" value="F:metal ion binding"/>
    <property type="evidence" value="ECO:0007669"/>
    <property type="project" value="UniProtKB-KW"/>
</dbReference>
<dbReference type="InterPro" id="IPR001189">
    <property type="entry name" value="Mn/Fe_SOD"/>
</dbReference>
<dbReference type="InterPro" id="IPR019832">
    <property type="entry name" value="Mn/Fe_SOD_C"/>
</dbReference>
<dbReference type="InterPro" id="IPR036324">
    <property type="entry name" value="Mn/Fe_SOD_N_sf"/>
</dbReference>
<dbReference type="Pfam" id="PF00081">
    <property type="entry name" value="Sod_Fe_N"/>
    <property type="match status" value="1"/>
</dbReference>
<feature type="binding site" evidence="5">
    <location>
        <position position="167"/>
    </location>
    <ligand>
        <name>Mn(2+)</name>
        <dbReference type="ChEBI" id="CHEBI:29035"/>
    </ligand>
</feature>
<dbReference type="Gene3D" id="1.10.287.990">
    <property type="entry name" value="Fe,Mn superoxide dismutase (SOD) domain"/>
    <property type="match status" value="1"/>
</dbReference>
<dbReference type="PANTHER" id="PTHR43595">
    <property type="entry name" value="37S RIBOSOMAL PROTEIN S26, MITOCHONDRIAL"/>
    <property type="match status" value="1"/>
</dbReference>
<evidence type="ECO:0000256" key="1">
    <source>
        <dbReference type="ARBA" id="ARBA00008714"/>
    </source>
</evidence>
<feature type="binding site" evidence="5">
    <location>
        <position position="163"/>
    </location>
    <ligand>
        <name>Mn(2+)</name>
        <dbReference type="ChEBI" id="CHEBI:29035"/>
    </ligand>
</feature>
<dbReference type="SUPFAM" id="SSF54719">
    <property type="entry name" value="Fe,Mn superoxide dismutase (SOD), C-terminal domain"/>
    <property type="match status" value="1"/>
</dbReference>
<evidence type="ECO:0000259" key="7">
    <source>
        <dbReference type="Pfam" id="PF00081"/>
    </source>
</evidence>
<keyword evidence="4 6" id="KW-0560">Oxidoreductase</keyword>
<dbReference type="GO" id="GO:0004784">
    <property type="term" value="F:superoxide dismutase activity"/>
    <property type="evidence" value="ECO:0007669"/>
    <property type="project" value="UniProtKB-EC"/>
</dbReference>
<proteinExistence type="inferred from homology"/>
<feature type="domain" description="Manganese/iron superoxide dismutase C-terminal" evidence="8">
    <location>
        <begin position="96"/>
        <end position="195"/>
    </location>
</feature>
<evidence type="ECO:0000256" key="2">
    <source>
        <dbReference type="ARBA" id="ARBA00012682"/>
    </source>
</evidence>
<evidence type="ECO:0000259" key="8">
    <source>
        <dbReference type="Pfam" id="PF02777"/>
    </source>
</evidence>
<dbReference type="PRINTS" id="PR01703">
    <property type="entry name" value="MNSODISMTASE"/>
</dbReference>
<dbReference type="FunFam" id="1.10.287.990:FF:000001">
    <property type="entry name" value="Superoxide dismutase"/>
    <property type="match status" value="1"/>
</dbReference>
<comment type="catalytic activity">
    <reaction evidence="6">
        <text>2 superoxide + 2 H(+) = H2O2 + O2</text>
        <dbReference type="Rhea" id="RHEA:20696"/>
        <dbReference type="ChEBI" id="CHEBI:15378"/>
        <dbReference type="ChEBI" id="CHEBI:15379"/>
        <dbReference type="ChEBI" id="CHEBI:16240"/>
        <dbReference type="ChEBI" id="CHEBI:18421"/>
        <dbReference type="EC" id="1.15.1.1"/>
    </reaction>
</comment>
<feature type="binding site" evidence="5">
    <location>
        <position position="81"/>
    </location>
    <ligand>
        <name>Mn(2+)</name>
        <dbReference type="ChEBI" id="CHEBI:29035"/>
    </ligand>
</feature>
<dbReference type="PIRSF" id="PIRSF000349">
    <property type="entry name" value="SODismutase"/>
    <property type="match status" value="1"/>
</dbReference>
<name>B1VB47_PHYAS</name>
<dbReference type="Gene3D" id="3.55.40.20">
    <property type="entry name" value="Iron/manganese superoxide dismutase, C-terminal domain"/>
    <property type="match status" value="1"/>
</dbReference>
<dbReference type="eggNOG" id="COG0605">
    <property type="taxonomic scope" value="Bacteria"/>
</dbReference>
<feature type="domain" description="Manganese/iron superoxide dismutase N-terminal" evidence="7">
    <location>
        <begin position="2"/>
        <end position="88"/>
    </location>
</feature>
<dbReference type="SUPFAM" id="SSF46609">
    <property type="entry name" value="Fe,Mn superoxide dismutase (SOD), N-terminal domain"/>
    <property type="match status" value="1"/>
</dbReference>
<dbReference type="PANTHER" id="PTHR43595:SF2">
    <property type="entry name" value="SMALL RIBOSOMAL SUBUNIT PROTEIN MS42"/>
    <property type="match status" value="1"/>
</dbReference>
<dbReference type="AlphaFoldDB" id="B1VB47"/>
<organism evidence="9 10">
    <name type="scientific">Phytoplasma australiense</name>
    <dbReference type="NCBI Taxonomy" id="59748"/>
    <lineage>
        <taxon>Bacteria</taxon>
        <taxon>Bacillati</taxon>
        <taxon>Mycoplasmatota</taxon>
        <taxon>Mollicutes</taxon>
        <taxon>Acholeplasmatales</taxon>
        <taxon>Acholeplasmataceae</taxon>
        <taxon>Candidatus Phytoplasma</taxon>
        <taxon>16SrXII (Stolbur group)</taxon>
    </lineage>
</organism>
<evidence type="ECO:0000313" key="9">
    <source>
        <dbReference type="EMBL" id="CAM12170.1"/>
    </source>
</evidence>
<comment type="function">
    <text evidence="6">Destroys radicals which are normally produced within the cells and which are toxic to biological systems.</text>
</comment>